<accession>A0A844Z1P1</accession>
<keyword evidence="1" id="KW-0472">Membrane</keyword>
<dbReference type="Pfam" id="PF14108">
    <property type="entry name" value="ABA4-like"/>
    <property type="match status" value="1"/>
</dbReference>
<evidence type="ECO:0000313" key="3">
    <source>
        <dbReference type="Proteomes" id="UP000466966"/>
    </source>
</evidence>
<protein>
    <submittedName>
        <fullName evidence="2">DUF4281 domain-containing protein</fullName>
    </submittedName>
</protein>
<dbReference type="Proteomes" id="UP000466966">
    <property type="component" value="Unassembled WGS sequence"/>
</dbReference>
<dbReference type="RefSeq" id="WP_160772525.1">
    <property type="nucleotide sequence ID" value="NZ_WTYV01000005.1"/>
</dbReference>
<name>A0A844Z1P1_9SPHN</name>
<keyword evidence="3" id="KW-1185">Reference proteome</keyword>
<reference evidence="2 3" key="1">
    <citation type="submission" date="2019-12" db="EMBL/GenBank/DDBJ databases">
        <title>Genomic-based taxomic classification of the family Erythrobacteraceae.</title>
        <authorList>
            <person name="Xu L."/>
        </authorList>
    </citation>
    <scope>NUCLEOTIDE SEQUENCE [LARGE SCALE GENOMIC DNA]</scope>
    <source>
        <strain evidence="2 3">M0322</strain>
    </source>
</reference>
<proteinExistence type="predicted"/>
<evidence type="ECO:0000313" key="2">
    <source>
        <dbReference type="EMBL" id="MXO72604.1"/>
    </source>
</evidence>
<evidence type="ECO:0000256" key="1">
    <source>
        <dbReference type="SAM" id="Phobius"/>
    </source>
</evidence>
<organism evidence="2 3">
    <name type="scientific">Alteraurantiacibacter buctensis</name>
    <dbReference type="NCBI Taxonomy" id="1503981"/>
    <lineage>
        <taxon>Bacteria</taxon>
        <taxon>Pseudomonadati</taxon>
        <taxon>Pseudomonadota</taxon>
        <taxon>Alphaproteobacteria</taxon>
        <taxon>Sphingomonadales</taxon>
        <taxon>Erythrobacteraceae</taxon>
        <taxon>Alteraurantiacibacter</taxon>
    </lineage>
</organism>
<keyword evidence="1" id="KW-1133">Transmembrane helix</keyword>
<dbReference type="OrthoDB" id="345237at2"/>
<dbReference type="InterPro" id="IPR025461">
    <property type="entry name" value="ABA4-like"/>
</dbReference>
<comment type="caution">
    <text evidence="2">The sequence shown here is derived from an EMBL/GenBank/DDBJ whole genome shotgun (WGS) entry which is preliminary data.</text>
</comment>
<dbReference type="AlphaFoldDB" id="A0A844Z1P1"/>
<sequence>MWEGLFTAANLVALACWAALVLARRTPVTFSAVMYCGVALLCLTYAVMLLGLVTGLLDGNKAAGAGQAGFTSIQGVRNIFLSDGGVVVGWVHYLALDLFTGVWIARDADAKQFPKLWQAPVLIATFMAGPLGLLVWLAVREPAARRAGPARSKVLK</sequence>
<dbReference type="EMBL" id="WTYV01000005">
    <property type="protein sequence ID" value="MXO72604.1"/>
    <property type="molecule type" value="Genomic_DNA"/>
</dbReference>
<feature type="transmembrane region" description="Helical" evidence="1">
    <location>
        <begin position="33"/>
        <end position="57"/>
    </location>
</feature>
<keyword evidence="1" id="KW-0812">Transmembrane</keyword>
<feature type="transmembrane region" description="Helical" evidence="1">
    <location>
        <begin position="116"/>
        <end position="139"/>
    </location>
</feature>
<gene>
    <name evidence="2" type="ORF">GRI99_13310</name>
</gene>